<name>A0ACA9KTE7_9GLOM</name>
<keyword evidence="2" id="KW-1185">Reference proteome</keyword>
<reference evidence="1" key="1">
    <citation type="submission" date="2021-06" db="EMBL/GenBank/DDBJ databases">
        <authorList>
            <person name="Kallberg Y."/>
            <person name="Tangrot J."/>
            <person name="Rosling A."/>
        </authorList>
    </citation>
    <scope>NUCLEOTIDE SEQUENCE</scope>
    <source>
        <strain evidence="1">IL203A</strain>
    </source>
</reference>
<organism evidence="1 2">
    <name type="scientific">Dentiscutata heterogama</name>
    <dbReference type="NCBI Taxonomy" id="1316150"/>
    <lineage>
        <taxon>Eukaryota</taxon>
        <taxon>Fungi</taxon>
        <taxon>Fungi incertae sedis</taxon>
        <taxon>Mucoromycota</taxon>
        <taxon>Glomeromycotina</taxon>
        <taxon>Glomeromycetes</taxon>
        <taxon>Diversisporales</taxon>
        <taxon>Gigasporaceae</taxon>
        <taxon>Dentiscutata</taxon>
    </lineage>
</organism>
<comment type="caution">
    <text evidence="1">The sequence shown here is derived from an EMBL/GenBank/DDBJ whole genome shotgun (WGS) entry which is preliminary data.</text>
</comment>
<dbReference type="EMBL" id="CAJVPU010001850">
    <property type="protein sequence ID" value="CAG8489833.1"/>
    <property type="molecule type" value="Genomic_DNA"/>
</dbReference>
<dbReference type="Proteomes" id="UP000789702">
    <property type="component" value="Unassembled WGS sequence"/>
</dbReference>
<evidence type="ECO:0000313" key="2">
    <source>
        <dbReference type="Proteomes" id="UP000789702"/>
    </source>
</evidence>
<protein>
    <submittedName>
        <fullName evidence="1">15462_t:CDS:1</fullName>
    </submittedName>
</protein>
<gene>
    <name evidence="1" type="ORF">DHETER_LOCUS2506</name>
</gene>
<proteinExistence type="predicted"/>
<accession>A0ACA9KTE7</accession>
<feature type="non-terminal residue" evidence="1">
    <location>
        <position position="1"/>
    </location>
</feature>
<evidence type="ECO:0000313" key="1">
    <source>
        <dbReference type="EMBL" id="CAG8489833.1"/>
    </source>
</evidence>
<sequence>LKADDSFYASLYNTQYKYHKVNNVKDNMFQETSNNAQDLPKLDVDKVASFVETIKYDYENTLTTFLYNVNRNTNPLVCMRSGTKIRMQVKSVKHRKLVDNKKNSDPHIISARKVWAVGKKGHRLSENTKLN</sequence>